<feature type="compositionally biased region" description="Polar residues" evidence="2">
    <location>
        <begin position="706"/>
        <end position="715"/>
    </location>
</feature>
<feature type="domain" description="DH" evidence="3">
    <location>
        <begin position="1142"/>
        <end position="1336"/>
    </location>
</feature>
<evidence type="ECO:0000313" key="6">
    <source>
        <dbReference type="Proteomes" id="UP001360560"/>
    </source>
</evidence>
<dbReference type="Pfam" id="PF23582">
    <property type="entry name" value="WHD_RGF3"/>
    <property type="match status" value="1"/>
</dbReference>
<feature type="compositionally biased region" description="Polar residues" evidence="2">
    <location>
        <begin position="867"/>
        <end position="885"/>
    </location>
</feature>
<reference evidence="5 6" key="1">
    <citation type="journal article" date="2023" name="Elife">
        <title>Identification of key yeast species and microbe-microbe interactions impacting larval growth of Drosophila in the wild.</title>
        <authorList>
            <person name="Mure A."/>
            <person name="Sugiura Y."/>
            <person name="Maeda R."/>
            <person name="Honda K."/>
            <person name="Sakurai N."/>
            <person name="Takahashi Y."/>
            <person name="Watada M."/>
            <person name="Katoh T."/>
            <person name="Gotoh A."/>
            <person name="Gotoh Y."/>
            <person name="Taniguchi I."/>
            <person name="Nakamura K."/>
            <person name="Hayashi T."/>
            <person name="Katayama T."/>
            <person name="Uemura T."/>
            <person name="Hattori Y."/>
        </authorList>
    </citation>
    <scope>NUCLEOTIDE SEQUENCE [LARGE SCALE GENOMIC DNA]</scope>
    <source>
        <strain evidence="5 6">SC-9</strain>
    </source>
</reference>
<feature type="compositionally biased region" description="Low complexity" evidence="2">
    <location>
        <begin position="29"/>
        <end position="42"/>
    </location>
</feature>
<feature type="compositionally biased region" description="Polar residues" evidence="2">
    <location>
        <begin position="309"/>
        <end position="321"/>
    </location>
</feature>
<feature type="compositionally biased region" description="Polar residues" evidence="2">
    <location>
        <begin position="816"/>
        <end position="825"/>
    </location>
</feature>
<protein>
    <submittedName>
        <fullName evidence="5">Uncharacterized protein</fullName>
    </submittedName>
</protein>
<feature type="domain" description="CNH" evidence="4">
    <location>
        <begin position="1559"/>
        <end position="1864"/>
    </location>
</feature>
<dbReference type="GO" id="GO:0005085">
    <property type="term" value="F:guanyl-nucleotide exchange factor activity"/>
    <property type="evidence" value="ECO:0007669"/>
    <property type="project" value="UniProtKB-KW"/>
</dbReference>
<dbReference type="InterPro" id="IPR000219">
    <property type="entry name" value="DH_dom"/>
</dbReference>
<feature type="compositionally biased region" description="Pro residues" evidence="2">
    <location>
        <begin position="65"/>
        <end position="74"/>
    </location>
</feature>
<dbReference type="SMART" id="SM00036">
    <property type="entry name" value="CNH"/>
    <property type="match status" value="1"/>
</dbReference>
<dbReference type="SUPFAM" id="SSF48065">
    <property type="entry name" value="DBL homology domain (DH-domain)"/>
    <property type="match status" value="1"/>
</dbReference>
<dbReference type="InterPro" id="IPR001180">
    <property type="entry name" value="CNH_dom"/>
</dbReference>
<feature type="compositionally biased region" description="Low complexity" evidence="2">
    <location>
        <begin position="85"/>
        <end position="105"/>
    </location>
</feature>
<dbReference type="GeneID" id="90074627"/>
<feature type="region of interest" description="Disordered" evidence="2">
    <location>
        <begin position="800"/>
        <end position="830"/>
    </location>
</feature>
<feature type="region of interest" description="Disordered" evidence="2">
    <location>
        <begin position="1"/>
        <end position="127"/>
    </location>
</feature>
<keyword evidence="1" id="KW-0344">Guanine-nucleotide releasing factor</keyword>
<accession>A0AAV5QQ75</accession>
<dbReference type="RefSeq" id="XP_064853648.1">
    <property type="nucleotide sequence ID" value="XM_064997576.1"/>
</dbReference>
<dbReference type="PANTHER" id="PTHR46572:SF1">
    <property type="entry name" value="RHO1 GUANINE NUCLEOTIDE EXCHANGE FACTOR TUS1"/>
    <property type="match status" value="1"/>
</dbReference>
<feature type="compositionally biased region" description="Polar residues" evidence="2">
    <location>
        <begin position="335"/>
        <end position="348"/>
    </location>
</feature>
<proteinExistence type="predicted"/>
<organism evidence="5 6">
    <name type="scientific">Saccharomycopsis crataegensis</name>
    <dbReference type="NCBI Taxonomy" id="43959"/>
    <lineage>
        <taxon>Eukaryota</taxon>
        <taxon>Fungi</taxon>
        <taxon>Dikarya</taxon>
        <taxon>Ascomycota</taxon>
        <taxon>Saccharomycotina</taxon>
        <taxon>Saccharomycetes</taxon>
        <taxon>Saccharomycopsidaceae</taxon>
        <taxon>Saccharomycopsis</taxon>
    </lineage>
</organism>
<gene>
    <name evidence="5" type="ORF">DASC09_039770</name>
</gene>
<evidence type="ECO:0000256" key="1">
    <source>
        <dbReference type="ARBA" id="ARBA00022658"/>
    </source>
</evidence>
<dbReference type="Gene3D" id="1.20.900.10">
    <property type="entry name" value="Dbl homology (DH) domain"/>
    <property type="match status" value="1"/>
</dbReference>
<feature type="region of interest" description="Disordered" evidence="2">
    <location>
        <begin position="309"/>
        <end position="363"/>
    </location>
</feature>
<feature type="region of interest" description="Disordered" evidence="2">
    <location>
        <begin position="683"/>
        <end position="720"/>
    </location>
</feature>
<evidence type="ECO:0000259" key="4">
    <source>
        <dbReference type="PROSITE" id="PS50219"/>
    </source>
</evidence>
<dbReference type="InterPro" id="IPR035899">
    <property type="entry name" value="DBL_dom_sf"/>
</dbReference>
<sequence length="1887" mass="212579">MNIFSRNNKDKRASISGLSFRRSSKSSRRSSIIGTSSSDDSTPFVLHQVKKTDDASKRMSFAYPPSMPFLPASPPLAEEQAPTWQSSNVSQQSKSQKLSDVPAARSKNRRKPPPSSPSDYNKAVFDSNDFPLVDGVTSLSRKDTIQRRASIRNADKQNKSLPMVPPRIDELNSSTNFQPGMTGYDITRSTSRSSRTSGSGPPPIPSSSPSIHDVVNTKGYAPSAYSYKSNFSSKSRTTERRSQSFAGGSNHYNAEKCYSNGALRSSSLDITAEPSFFYGSASSLSYSDAHQELSDPIAEYRKQALKQLSSGSANELVTNHQDIPKRSENRLSEIQKPNQSYSETSNPKLTDGLSVYNPNSIPPRSAGRASAYLPFIKNEHDEMEELNYANRIKNGNRVKEDVKSQSEQLSSYGVGETFRNSNASGYSKLSSDKIDELNNIYNAEPENLMAEIGVSNPFLPIQKSRIDPETTITCGSPMEKQKNETSTLNKMAGSLYSSKSLPVQHEVGSHLETSTHSSFILKDDVLNFGDDFNASEIIEGAQAIDSNKLSTDGCSSELQFKRQLTVKLQRSTTMKLQSMISEFEKHDGHRQAAIVENEIMKIESHFNKAKKARYVRRPPPSQDTEYLENEELDEELKRLAIIDEYIKNAKNQYSSLMGANYEAADAGSDISLNNQFEIIEEVNEKNDSANNTPKLDLNSPEKAESPSANQTPKLNENSEDCGLGIVPQAEQEVSDDLRVAKGVDTQLINNLSIEPSEEGNFYDNSANADVQSIIASSEKGHELYGDKKNNDNEYIQDYSSEQDLPMVKDDIPASDTRFSTESDIASPSRPEILTAITGSTSSDSFKEVSKTKKSKTVDFAVDDSNEEQVNVSPQNETEGSSSNNPPLDELQRSGTMSSSRSAILGRNFSVRTAFSNFSVMSPAETVIGSVEEDYDEEQANNTDNTIDILNFSSTSLKPFHFKSCKEVWSLSGIYNWIIKFDKWFPGQVVRKKEWVKSLELLMKYYYPKLNSDLSVELISIVLTELTDNFNCLMETADEVNFDGFATEIEDYCIVTVKLKDEIQYEPTGVLTALLGCYSTNYSTHLQDTISSCYSIHCPHENKKLVIIPAPEVEDPNKLKSNWMLQWGVEQGEINTIDKQEFEMQNRIYDLIRKQYDFLNEAEYLVDRIGKSFLANPDAVVYAYPDSKEHIHYQIFATVQPLIDAHRKYLFEPMKKVLFEQGKYIRSGIFELYKDWTRGCFGSYVEYIDNLAETLLFMDFEKDFKKSSEFLEWLDTFPAEPISPKKFLSNYFFYNLVLYKNSLIDIKKKRSKADPEYHHLTEAIAITTIFCDKINKRLGASEVHTLFKHFNWKIGPNNFNIEFSPNNMTIVAKEKVLKKSSTYVGRWPSTQYYLILFNNCLFLSEIDVEMRKFKIVEKPMPIALIHCEIPNSSEMEEETTLSASMDPNSKNAQDLLKFMHMGQKTSWTVKFLKINALTLWLNYIKTTKAAHAKEVADTFQFNVVVSDITGGFSNQSNEPMSPTLGHSNSLKRDLTSQPAALPIIKAGNNQVKYAIAPASFKKAQCALIFTSQSVKYYLVGTSNGLFLRTDFDSWVKISKLANIQQLEYIESAKIFLVLADKKFMKVNEEDLLDAFRNTTASLGTVKLSNQSVEFFGSGYIKGSYMVFYMKVKVTTSVTPYRSFKVLSLDKKRRGFKPNSMFDKFFSAVDCYDCSTFQNSVVLKTEKGFQMLDKELSPVVIPRSLSMNLPSNFQSKEAEFFKMMEHRVSVEKPIASFEIRNGKEILLVFSTFAVFCNERGFLSKIKLLEFNVKCSGASLINDETLFLVSKNAIEVFDLKDSDSIMYPRGFITGNNFEVLNHESVNNGSFLVMASKESDNTKMLLELTKC</sequence>
<dbReference type="Pfam" id="PF00780">
    <property type="entry name" value="CNH"/>
    <property type="match status" value="1"/>
</dbReference>
<dbReference type="PANTHER" id="PTHR46572">
    <property type="entry name" value="RHO1 GDP-GTP EXCHANGE PROTEIN 1-RELATED"/>
    <property type="match status" value="1"/>
</dbReference>
<dbReference type="Proteomes" id="UP001360560">
    <property type="component" value="Unassembled WGS sequence"/>
</dbReference>
<evidence type="ECO:0000259" key="3">
    <source>
        <dbReference type="PROSITE" id="PS50010"/>
    </source>
</evidence>
<feature type="region of interest" description="Disordered" evidence="2">
    <location>
        <begin position="858"/>
        <end position="898"/>
    </location>
</feature>
<dbReference type="PROSITE" id="PS50010">
    <property type="entry name" value="DH_2"/>
    <property type="match status" value="1"/>
</dbReference>
<feature type="compositionally biased region" description="Low complexity" evidence="2">
    <location>
        <begin position="186"/>
        <end position="199"/>
    </location>
</feature>
<feature type="region of interest" description="Disordered" evidence="2">
    <location>
        <begin position="147"/>
        <end position="251"/>
    </location>
</feature>
<comment type="caution">
    <text evidence="5">The sequence shown here is derived from an EMBL/GenBank/DDBJ whole genome shotgun (WGS) entry which is preliminary data.</text>
</comment>
<feature type="compositionally biased region" description="Basic and acidic residues" evidence="2">
    <location>
        <begin position="322"/>
        <end position="333"/>
    </location>
</feature>
<name>A0AAV5QQ75_9ASCO</name>
<dbReference type="InterPro" id="IPR052233">
    <property type="entry name" value="Rho-type_GEFs"/>
</dbReference>
<dbReference type="EMBL" id="BTFZ01000011">
    <property type="protein sequence ID" value="GMM36652.1"/>
    <property type="molecule type" value="Genomic_DNA"/>
</dbReference>
<evidence type="ECO:0000256" key="2">
    <source>
        <dbReference type="SAM" id="MobiDB-lite"/>
    </source>
</evidence>
<keyword evidence="6" id="KW-1185">Reference proteome</keyword>
<dbReference type="PROSITE" id="PS50219">
    <property type="entry name" value="CNH"/>
    <property type="match status" value="1"/>
</dbReference>
<evidence type="ECO:0000313" key="5">
    <source>
        <dbReference type="EMBL" id="GMM36652.1"/>
    </source>
</evidence>
<feature type="compositionally biased region" description="Polar residues" evidence="2">
    <location>
        <begin position="226"/>
        <end position="235"/>
    </location>
</feature>
<dbReference type="InterPro" id="IPR057283">
    <property type="entry name" value="RGF3_WH"/>
</dbReference>